<dbReference type="Gene3D" id="2.40.360.20">
    <property type="match status" value="1"/>
</dbReference>
<sequence length="245" mass="26774">MNKKTIALLLAFSAPVLAVAQTITAPTLKEGDTWTYVDTVETGPTGFRQTHDAITVQRVTDSHIYIASKQAGSPSEGPEVIVDADWSRTREISGSEVVVNKPLAFPLQAGKTWKVQYTEPHPSGNVKLSSATWTTKYKVVGYEDIQVPAGKFRALKIEAEGDWRGELAPTNTVVQAAQTQPGQTTLITQARRVTPEATAGSTYKAFWYAPEVGRWVKSVEEYYGSNGVRSQRFSSELESYKVGGS</sequence>
<feature type="signal peptide" evidence="1">
    <location>
        <begin position="1"/>
        <end position="20"/>
    </location>
</feature>
<evidence type="ECO:0000313" key="2">
    <source>
        <dbReference type="EMBL" id="CAD6528967.1"/>
    </source>
</evidence>
<keyword evidence="3" id="KW-1185">Reference proteome</keyword>
<keyword evidence="1" id="KW-0732">Signal</keyword>
<evidence type="ECO:0000313" key="3">
    <source>
        <dbReference type="Proteomes" id="UP000598032"/>
    </source>
</evidence>
<reference evidence="2 3" key="1">
    <citation type="submission" date="2020-10" db="EMBL/GenBank/DDBJ databases">
        <authorList>
            <person name="Peeters C."/>
        </authorList>
    </citation>
    <scope>NUCLEOTIDE SEQUENCE [LARGE SCALE GENOMIC DNA]</scope>
    <source>
        <strain evidence="2 3">LMG 28140</strain>
    </source>
</reference>
<dbReference type="Proteomes" id="UP000598032">
    <property type="component" value="Unassembled WGS sequence"/>
</dbReference>
<organism evidence="2 3">
    <name type="scientific">Paraburkholderia metrosideri</name>
    <dbReference type="NCBI Taxonomy" id="580937"/>
    <lineage>
        <taxon>Bacteria</taxon>
        <taxon>Pseudomonadati</taxon>
        <taxon>Pseudomonadota</taxon>
        <taxon>Betaproteobacteria</taxon>
        <taxon>Burkholderiales</taxon>
        <taxon>Burkholderiaceae</taxon>
        <taxon>Paraburkholderia</taxon>
    </lineage>
</organism>
<feature type="chain" id="PRO_5045674264" evidence="1">
    <location>
        <begin position="21"/>
        <end position="245"/>
    </location>
</feature>
<name>A0ABN7HRP7_9BURK</name>
<dbReference type="EMBL" id="CAJHCP010000004">
    <property type="protein sequence ID" value="CAD6528967.1"/>
    <property type="molecule type" value="Genomic_DNA"/>
</dbReference>
<dbReference type="RefSeq" id="WP_201642311.1">
    <property type="nucleotide sequence ID" value="NZ_CAJHCP010000004.1"/>
</dbReference>
<proteinExistence type="predicted"/>
<gene>
    <name evidence="2" type="ORF">LMG28140_02220</name>
</gene>
<comment type="caution">
    <text evidence="2">The sequence shown here is derived from an EMBL/GenBank/DDBJ whole genome shotgun (WGS) entry which is preliminary data.</text>
</comment>
<protein>
    <submittedName>
        <fullName evidence="2">Uncharacterized protein</fullName>
    </submittedName>
</protein>
<accession>A0ABN7HRP7</accession>
<evidence type="ECO:0000256" key="1">
    <source>
        <dbReference type="SAM" id="SignalP"/>
    </source>
</evidence>